<evidence type="ECO:0000256" key="6">
    <source>
        <dbReference type="ARBA" id="ARBA00024916"/>
    </source>
</evidence>
<evidence type="ECO:0000256" key="8">
    <source>
        <dbReference type="HAMAP-Rule" id="MF_00105"/>
    </source>
</evidence>
<dbReference type="NCBIfam" id="NF001261">
    <property type="entry name" value="PRK00226.1-2"/>
    <property type="match status" value="1"/>
</dbReference>
<dbReference type="GO" id="GO:0032784">
    <property type="term" value="P:regulation of DNA-templated transcription elongation"/>
    <property type="evidence" value="ECO:0007669"/>
    <property type="project" value="UniProtKB-UniRule"/>
</dbReference>
<evidence type="ECO:0000313" key="13">
    <source>
        <dbReference type="Proteomes" id="UP000265916"/>
    </source>
</evidence>
<dbReference type="NCBIfam" id="NF001264">
    <property type="entry name" value="PRK00226.1-5"/>
    <property type="match status" value="1"/>
</dbReference>
<evidence type="ECO:0000256" key="9">
    <source>
        <dbReference type="RuleBase" id="RU000556"/>
    </source>
</evidence>
<dbReference type="SUPFAM" id="SSF46557">
    <property type="entry name" value="GreA transcript cleavage protein, N-terminal domain"/>
    <property type="match status" value="1"/>
</dbReference>
<reference evidence="12 13" key="1">
    <citation type="submission" date="2017-08" db="EMBL/GenBank/DDBJ databases">
        <title>Reclassification of Bisgaard taxon 37 and 44.</title>
        <authorList>
            <person name="Christensen H."/>
        </authorList>
    </citation>
    <scope>NUCLEOTIDE SEQUENCE [LARGE SCALE GENOMIC DNA]</scope>
    <source>
        <strain evidence="12 13">111</strain>
    </source>
</reference>
<dbReference type="OrthoDB" id="9808774at2"/>
<dbReference type="InterPro" id="IPR006359">
    <property type="entry name" value="Tscrpt_elong_fac_GreA"/>
</dbReference>
<dbReference type="Proteomes" id="UP000265916">
    <property type="component" value="Unassembled WGS sequence"/>
</dbReference>
<organism evidence="12 13">
    <name type="scientific">Psittacicella hinzii</name>
    <dbReference type="NCBI Taxonomy" id="2028575"/>
    <lineage>
        <taxon>Bacteria</taxon>
        <taxon>Pseudomonadati</taxon>
        <taxon>Pseudomonadota</taxon>
        <taxon>Gammaproteobacteria</taxon>
        <taxon>Pasteurellales</taxon>
        <taxon>Psittacicellaceae</taxon>
        <taxon>Psittacicella</taxon>
    </lineage>
</organism>
<dbReference type="GO" id="GO:0006354">
    <property type="term" value="P:DNA-templated transcription elongation"/>
    <property type="evidence" value="ECO:0007669"/>
    <property type="project" value="TreeGrafter"/>
</dbReference>
<dbReference type="Gene3D" id="3.10.50.30">
    <property type="entry name" value="Transcription elongation factor, GreA/GreB, C-terminal domain"/>
    <property type="match status" value="1"/>
</dbReference>
<dbReference type="PANTHER" id="PTHR30437">
    <property type="entry name" value="TRANSCRIPTION ELONGATION FACTOR GREA"/>
    <property type="match status" value="1"/>
</dbReference>
<dbReference type="AlphaFoldDB" id="A0A3A1YNS1"/>
<dbReference type="PROSITE" id="PS00829">
    <property type="entry name" value="GREAB_1"/>
    <property type="match status" value="1"/>
</dbReference>
<dbReference type="HAMAP" id="MF_00105">
    <property type="entry name" value="GreA_GreB"/>
    <property type="match status" value="1"/>
</dbReference>
<sequence>MEILPLTKRGKHLLQEELKELTSVRRPMITKAIAEAREHGDLKENSEYHAAREEQALTEARIAYIEGIISNGQVIDPENIGADNVVFGCQVELYNLDTEEEVTYRIVGEDEANVKKHRISYKTPIARGLIGKEEGDEVKIDTPSGQLHFEIVKISYESEPIYAE</sequence>
<dbReference type="GO" id="GO:0070063">
    <property type="term" value="F:RNA polymerase binding"/>
    <property type="evidence" value="ECO:0007669"/>
    <property type="project" value="InterPro"/>
</dbReference>
<dbReference type="EMBL" id="NRJG01000061">
    <property type="protein sequence ID" value="RIY38610.1"/>
    <property type="molecule type" value="Genomic_DNA"/>
</dbReference>
<evidence type="ECO:0000313" key="12">
    <source>
        <dbReference type="EMBL" id="RIY38610.1"/>
    </source>
</evidence>
<dbReference type="FunFam" id="1.10.287.180:FF:000001">
    <property type="entry name" value="Transcription elongation factor GreA"/>
    <property type="match status" value="1"/>
</dbReference>
<accession>A0A3A1YNS1</accession>
<evidence type="ECO:0000256" key="2">
    <source>
        <dbReference type="ARBA" id="ARBA00013729"/>
    </source>
</evidence>
<dbReference type="InterPro" id="IPR001437">
    <property type="entry name" value="Tscrpt_elong_fac_GreA/B_C"/>
</dbReference>
<evidence type="ECO:0000259" key="10">
    <source>
        <dbReference type="Pfam" id="PF01272"/>
    </source>
</evidence>
<dbReference type="PIRSF" id="PIRSF006092">
    <property type="entry name" value="GreA_GreB"/>
    <property type="match status" value="1"/>
</dbReference>
<dbReference type="InterPro" id="IPR018151">
    <property type="entry name" value="TF_GreA/GreB_CS"/>
</dbReference>
<dbReference type="NCBIfam" id="TIGR01462">
    <property type="entry name" value="greA"/>
    <property type="match status" value="1"/>
</dbReference>
<dbReference type="InterPro" id="IPR023459">
    <property type="entry name" value="Tscrpt_elong_fac_GreA/B_fam"/>
</dbReference>
<dbReference type="Pfam" id="PF03449">
    <property type="entry name" value="GreA_GreB_N"/>
    <property type="match status" value="1"/>
</dbReference>
<keyword evidence="5 8" id="KW-0804">Transcription</keyword>
<protein>
    <recommendedName>
        <fullName evidence="2 8">Transcription elongation factor GreA</fullName>
    </recommendedName>
    <alternativeName>
        <fullName evidence="7 8">Transcript cleavage factor GreA</fullName>
    </alternativeName>
</protein>
<dbReference type="RefSeq" id="WP_119531154.1">
    <property type="nucleotide sequence ID" value="NZ_JBHSSP010000021.1"/>
</dbReference>
<dbReference type="InterPro" id="IPR036805">
    <property type="entry name" value="Tscrpt_elong_fac_GreA/B_N_sf"/>
</dbReference>
<dbReference type="InterPro" id="IPR036953">
    <property type="entry name" value="GreA/GreB_C_sf"/>
</dbReference>
<comment type="function">
    <text evidence="6 8 9">Necessary for efficient RNA polymerase transcription elongation past template-encoded arresting sites. The arresting sites in DNA have the property of trapping a certain fraction of elongating RNA polymerases that pass through, resulting in locked ternary complexes. Cleavage of the nascent transcript by cleavage factors such as GreA or GreB allows the resumption of elongation from the new 3'terminus. GreA releases sequences of 2 to 3 nucleotides.</text>
</comment>
<name>A0A3A1YNS1_9GAMM</name>
<keyword evidence="4 8" id="KW-0238">DNA-binding</keyword>
<dbReference type="GO" id="GO:0003746">
    <property type="term" value="F:translation elongation factor activity"/>
    <property type="evidence" value="ECO:0007669"/>
    <property type="project" value="UniProtKB-KW"/>
</dbReference>
<evidence type="ECO:0000256" key="1">
    <source>
        <dbReference type="ARBA" id="ARBA00008213"/>
    </source>
</evidence>
<evidence type="ECO:0000256" key="4">
    <source>
        <dbReference type="ARBA" id="ARBA00023125"/>
    </source>
</evidence>
<dbReference type="InterPro" id="IPR028624">
    <property type="entry name" value="Tscrpt_elong_fac_GreA/B"/>
</dbReference>
<keyword evidence="12" id="KW-0648">Protein biosynthesis</keyword>
<keyword evidence="3 8" id="KW-0805">Transcription regulation</keyword>
<feature type="domain" description="Transcription elongation factor GreA/GreB N-terminal" evidence="11">
    <location>
        <begin position="5"/>
        <end position="74"/>
    </location>
</feature>
<evidence type="ECO:0000259" key="11">
    <source>
        <dbReference type="Pfam" id="PF03449"/>
    </source>
</evidence>
<comment type="similarity">
    <text evidence="1 8 9">Belongs to the GreA/GreB family.</text>
</comment>
<feature type="domain" description="Transcription elongation factor GreA/GreB C-terminal" evidence="10">
    <location>
        <begin position="82"/>
        <end position="156"/>
    </location>
</feature>
<evidence type="ECO:0000256" key="3">
    <source>
        <dbReference type="ARBA" id="ARBA00023015"/>
    </source>
</evidence>
<dbReference type="Pfam" id="PF01272">
    <property type="entry name" value="GreA_GreB"/>
    <property type="match status" value="1"/>
</dbReference>
<proteinExistence type="inferred from homology"/>
<keyword evidence="12" id="KW-0251">Elongation factor</keyword>
<dbReference type="FunFam" id="3.10.50.30:FF:000001">
    <property type="entry name" value="Transcription elongation factor GreA"/>
    <property type="match status" value="1"/>
</dbReference>
<dbReference type="PANTHER" id="PTHR30437:SF4">
    <property type="entry name" value="TRANSCRIPTION ELONGATION FACTOR GREA"/>
    <property type="match status" value="1"/>
</dbReference>
<evidence type="ECO:0000256" key="5">
    <source>
        <dbReference type="ARBA" id="ARBA00023163"/>
    </source>
</evidence>
<dbReference type="GO" id="GO:0003677">
    <property type="term" value="F:DNA binding"/>
    <property type="evidence" value="ECO:0007669"/>
    <property type="project" value="UniProtKB-UniRule"/>
</dbReference>
<comment type="caution">
    <text evidence="12">The sequence shown here is derived from an EMBL/GenBank/DDBJ whole genome shotgun (WGS) entry which is preliminary data.</text>
</comment>
<keyword evidence="13" id="KW-1185">Reference proteome</keyword>
<dbReference type="InterPro" id="IPR022691">
    <property type="entry name" value="Tscrpt_elong_fac_GreA/B_N"/>
</dbReference>
<dbReference type="Gene3D" id="1.10.287.180">
    <property type="entry name" value="Transcription elongation factor, GreA/GreB, N-terminal domain"/>
    <property type="match status" value="1"/>
</dbReference>
<evidence type="ECO:0000256" key="7">
    <source>
        <dbReference type="ARBA" id="ARBA00030776"/>
    </source>
</evidence>
<dbReference type="NCBIfam" id="NF001263">
    <property type="entry name" value="PRK00226.1-4"/>
    <property type="match status" value="1"/>
</dbReference>
<dbReference type="SUPFAM" id="SSF54534">
    <property type="entry name" value="FKBP-like"/>
    <property type="match status" value="1"/>
</dbReference>
<gene>
    <name evidence="8" type="primary">greA</name>
    <name evidence="12" type="ORF">CKF58_03855</name>
</gene>